<gene>
    <name evidence="1" type="ORF">BTN49_1387</name>
</gene>
<organism evidence="1 2">
    <name type="scientific">Candidatus Enterovibrio escicola</name>
    <dbReference type="NCBI Taxonomy" id="1927127"/>
    <lineage>
        <taxon>Bacteria</taxon>
        <taxon>Pseudomonadati</taxon>
        <taxon>Pseudomonadota</taxon>
        <taxon>Gammaproteobacteria</taxon>
        <taxon>Vibrionales</taxon>
        <taxon>Vibrionaceae</taxon>
        <taxon>Enterovibrio</taxon>
    </lineage>
</organism>
<proteinExistence type="predicted"/>
<name>A0A2A5T3V6_9GAMM</name>
<reference evidence="2" key="1">
    <citation type="submission" date="2017-04" db="EMBL/GenBank/DDBJ databases">
        <title>Genome evolution of the luminous symbionts of deep sea anglerfish.</title>
        <authorList>
            <person name="Hendry T.A."/>
        </authorList>
    </citation>
    <scope>NUCLEOTIDE SEQUENCE [LARGE SCALE GENOMIC DNA]</scope>
</reference>
<dbReference type="AlphaFoldDB" id="A0A2A5T3V6"/>
<keyword evidence="2" id="KW-1185">Reference proteome</keyword>
<protein>
    <submittedName>
        <fullName evidence="1">Uncharacterized protein</fullName>
    </submittedName>
</protein>
<comment type="caution">
    <text evidence="1">The sequence shown here is derived from an EMBL/GenBank/DDBJ whole genome shotgun (WGS) entry which is preliminary data.</text>
</comment>
<evidence type="ECO:0000313" key="1">
    <source>
        <dbReference type="EMBL" id="PCS22836.1"/>
    </source>
</evidence>
<sequence length="41" mass="4841">MLRSEQNYISVSGFMQRHLKQGLEFHRLEMPEFTISEGVVD</sequence>
<dbReference type="Proteomes" id="UP000219020">
    <property type="component" value="Unassembled WGS sequence"/>
</dbReference>
<dbReference type="EMBL" id="NBYY01000013">
    <property type="protein sequence ID" value="PCS22836.1"/>
    <property type="molecule type" value="Genomic_DNA"/>
</dbReference>
<accession>A0A2A5T3V6</accession>
<evidence type="ECO:0000313" key="2">
    <source>
        <dbReference type="Proteomes" id="UP000219020"/>
    </source>
</evidence>